<keyword evidence="3" id="KW-0808">Transferase</keyword>
<evidence type="ECO:0000313" key="5">
    <source>
        <dbReference type="EMBL" id="CAD8507030.1"/>
    </source>
</evidence>
<evidence type="ECO:0000256" key="2">
    <source>
        <dbReference type="ARBA" id="ARBA00022676"/>
    </source>
</evidence>
<protein>
    <recommendedName>
        <fullName evidence="6">Hexosyltransferase</fullName>
    </recommendedName>
</protein>
<dbReference type="InterPro" id="IPR002495">
    <property type="entry name" value="Glyco_trans_8"/>
</dbReference>
<proteinExistence type="inferred from homology"/>
<dbReference type="InterPro" id="IPR050748">
    <property type="entry name" value="Glycosyltrans_8_dom-fam"/>
</dbReference>
<dbReference type="SUPFAM" id="SSF53448">
    <property type="entry name" value="Nucleotide-diphospho-sugar transferases"/>
    <property type="match status" value="2"/>
</dbReference>
<gene>
    <name evidence="5" type="ORF">PANT1444_LOCUS18798</name>
</gene>
<accession>A0A7S0I004</accession>
<dbReference type="Gene3D" id="3.90.550.10">
    <property type="entry name" value="Spore Coat Polysaccharide Biosynthesis Protein SpsA, Chain A"/>
    <property type="match status" value="2"/>
</dbReference>
<dbReference type="PANTHER" id="PTHR13778">
    <property type="entry name" value="GLYCOSYLTRANSFERASE 8 DOMAIN-CONTAINING PROTEIN"/>
    <property type="match status" value="1"/>
</dbReference>
<comment type="similarity">
    <text evidence="1">Belongs to the glycosyltransferase 8 family.</text>
</comment>
<reference evidence="5" key="1">
    <citation type="submission" date="2021-01" db="EMBL/GenBank/DDBJ databases">
        <authorList>
            <person name="Corre E."/>
            <person name="Pelletier E."/>
            <person name="Niang G."/>
            <person name="Scheremetjew M."/>
            <person name="Finn R."/>
            <person name="Kale V."/>
            <person name="Holt S."/>
            <person name="Cochrane G."/>
            <person name="Meng A."/>
            <person name="Brown T."/>
            <person name="Cohen L."/>
        </authorList>
    </citation>
    <scope>NUCLEOTIDE SEQUENCE</scope>
    <source>
        <strain evidence="5">CCMP1374</strain>
    </source>
</reference>
<evidence type="ECO:0000256" key="4">
    <source>
        <dbReference type="ARBA" id="ARBA00022723"/>
    </source>
</evidence>
<evidence type="ECO:0000256" key="1">
    <source>
        <dbReference type="ARBA" id="ARBA00006351"/>
    </source>
</evidence>
<organism evidence="5">
    <name type="scientific">Phaeocystis antarctica</name>
    <dbReference type="NCBI Taxonomy" id="33657"/>
    <lineage>
        <taxon>Eukaryota</taxon>
        <taxon>Haptista</taxon>
        <taxon>Haptophyta</taxon>
        <taxon>Prymnesiophyceae</taxon>
        <taxon>Phaeocystales</taxon>
        <taxon>Phaeocystaceae</taxon>
        <taxon>Phaeocystis</taxon>
    </lineage>
</organism>
<dbReference type="GO" id="GO:0046872">
    <property type="term" value="F:metal ion binding"/>
    <property type="evidence" value="ECO:0007669"/>
    <property type="project" value="UniProtKB-KW"/>
</dbReference>
<dbReference type="Pfam" id="PF01501">
    <property type="entry name" value="Glyco_transf_8"/>
    <property type="match status" value="2"/>
</dbReference>
<dbReference type="PANTHER" id="PTHR13778:SF47">
    <property type="entry name" value="LIPOPOLYSACCHARIDE 1,3-GALACTOSYLTRANSFERASE"/>
    <property type="match status" value="1"/>
</dbReference>
<dbReference type="EMBL" id="HBEP01033257">
    <property type="protein sequence ID" value="CAD8507030.1"/>
    <property type="molecule type" value="Transcribed_RNA"/>
</dbReference>
<dbReference type="AlphaFoldDB" id="A0A7S0I004"/>
<keyword evidence="2" id="KW-0328">Glycosyltransferase</keyword>
<dbReference type="GO" id="GO:0005794">
    <property type="term" value="C:Golgi apparatus"/>
    <property type="evidence" value="ECO:0007669"/>
    <property type="project" value="TreeGrafter"/>
</dbReference>
<evidence type="ECO:0000256" key="3">
    <source>
        <dbReference type="ARBA" id="ARBA00022679"/>
    </source>
</evidence>
<dbReference type="InterPro" id="IPR029044">
    <property type="entry name" value="Nucleotide-diphossugar_trans"/>
</dbReference>
<sequence length="847" mass="92225">MMAFPLLSRRQKRAGCHDHEAAGGKPKGHVGRVGLLLLAAVLSLMPSGLMVSRTLVSRMLVQPQASRGPDPGVSPELIPAAEPLPAALSEAGPPHASERVALRIGPATINVAMATDEDQPIGLLAVINSTLLHCTSPGLRFHLIVPAGQRKPLRLAFESLFGQTSFRMYSLDAGGVRSKIQHHLKRREKDPVYVSPFHFAVAYLPQLLPAVKRTLWLHTDVLVQADLAPLYRTPLRGAPMAAVEDCAHTVRDALNASHVAVAGLKAHACLFNSGVMVVDLVQWALLDISSRVEYWMDINLRTATLYAPHAPFPPLFLALLPLYARLPPASNVAGLGRRRLSESELGFWREFWARRGRQYRPSVVAPHLVLIETPSPGGAAVLHYSGKFKPWLDGGGKQGVAECEAPGGARQPCEELWEPYAARALRTLTWRQPTVAGAAARAAAAAAAEAGTDTADVAPLAPLPQEMREEVARGLIHVTVVSDAEAPYGVFGVINSSLVHCTSPERLHFMVVAARPELLSRQLGRAFPAASISVLGAPYERLERLEARLAPLGVRTPPLQMPLLWLPHVLPAEVGRTLLLSADTLVLTDLAEVWGVALGSKVAAVAEDCSVLFEAYFNYRHALFKGHARSACAFDAASLLLDLRQWRKEEMGAKLLELVGLNRRTEGLYAQPSYAADTQVPLLLALGRRALKLPSRWLARGLGRECWSHSEMSFWQRYWGQQAVSVPLLLRPLRAPQAVLRPSREAANARMLRFGGPIKPWLRRCSFSAPASLCGRPPLDCAKLWWRHVDPALMRLIQAGSDAMGLRLPAKALLRPCVPRERPPSLLTCLPEGVPPEPTVNVTVGAF</sequence>
<keyword evidence="4" id="KW-0479">Metal-binding</keyword>
<name>A0A7S0I004_9EUKA</name>
<evidence type="ECO:0008006" key="6">
    <source>
        <dbReference type="Google" id="ProtNLM"/>
    </source>
</evidence>
<dbReference type="GO" id="GO:0016757">
    <property type="term" value="F:glycosyltransferase activity"/>
    <property type="evidence" value="ECO:0007669"/>
    <property type="project" value="UniProtKB-KW"/>
</dbReference>